<dbReference type="SUPFAM" id="SSF69318">
    <property type="entry name" value="Integrin alpha N-terminal domain"/>
    <property type="match status" value="1"/>
</dbReference>
<dbReference type="InterPro" id="IPR028994">
    <property type="entry name" value="Integrin_alpha_N"/>
</dbReference>
<reference evidence="7" key="1">
    <citation type="submission" date="2022-07" db="EMBL/GenBank/DDBJ databases">
        <authorList>
            <person name="Trinca V."/>
            <person name="Uliana J.V.C."/>
            <person name="Torres T.T."/>
            <person name="Ward R.J."/>
            <person name="Monesi N."/>
        </authorList>
    </citation>
    <scope>NUCLEOTIDE SEQUENCE</scope>
    <source>
        <strain evidence="7">HSMRA1968</strain>
        <tissue evidence="7">Whole embryos</tissue>
    </source>
</reference>
<feature type="region of interest" description="Disordered" evidence="6">
    <location>
        <begin position="320"/>
        <end position="345"/>
    </location>
</feature>
<comment type="subcellular location">
    <subcellularLocation>
        <location evidence="1">Membrane</location>
        <topology evidence="1">Single-pass membrane protein</topology>
    </subcellularLocation>
</comment>
<evidence type="ECO:0000256" key="5">
    <source>
        <dbReference type="ARBA" id="ARBA00023136"/>
    </source>
</evidence>
<organism evidence="7 8">
    <name type="scientific">Pseudolycoriella hygida</name>
    <dbReference type="NCBI Taxonomy" id="35572"/>
    <lineage>
        <taxon>Eukaryota</taxon>
        <taxon>Metazoa</taxon>
        <taxon>Ecdysozoa</taxon>
        <taxon>Arthropoda</taxon>
        <taxon>Hexapoda</taxon>
        <taxon>Insecta</taxon>
        <taxon>Pterygota</taxon>
        <taxon>Neoptera</taxon>
        <taxon>Endopterygota</taxon>
        <taxon>Diptera</taxon>
        <taxon>Nematocera</taxon>
        <taxon>Sciaroidea</taxon>
        <taxon>Sciaridae</taxon>
        <taxon>Pseudolycoriella</taxon>
    </lineage>
</organism>
<proteinExistence type="predicted"/>
<keyword evidence="5" id="KW-0472">Membrane</keyword>
<dbReference type="PANTHER" id="PTHR21419:SF30">
    <property type="entry name" value="IG-LIKE DOMAIN-CONTAINING PROTEIN"/>
    <property type="match status" value="1"/>
</dbReference>
<keyword evidence="2" id="KW-0812">Transmembrane</keyword>
<evidence type="ECO:0000256" key="6">
    <source>
        <dbReference type="SAM" id="MobiDB-lite"/>
    </source>
</evidence>
<dbReference type="GO" id="GO:0016020">
    <property type="term" value="C:membrane"/>
    <property type="evidence" value="ECO:0007669"/>
    <property type="project" value="UniProtKB-SubCell"/>
</dbReference>
<evidence type="ECO:0000313" key="7">
    <source>
        <dbReference type="EMBL" id="KAJ6640344.1"/>
    </source>
</evidence>
<dbReference type="PANTHER" id="PTHR21419">
    <property type="match status" value="1"/>
</dbReference>
<dbReference type="Proteomes" id="UP001151699">
    <property type="component" value="Chromosome X"/>
</dbReference>
<name>A0A9Q0N058_9DIPT</name>
<comment type="caution">
    <text evidence="7">The sequence shown here is derived from an EMBL/GenBank/DDBJ whole genome shotgun (WGS) entry which is preliminary data.</text>
</comment>
<accession>A0A9Q0N058</accession>
<evidence type="ECO:0000313" key="8">
    <source>
        <dbReference type="Proteomes" id="UP001151699"/>
    </source>
</evidence>
<feature type="compositionally biased region" description="Polar residues" evidence="6">
    <location>
        <begin position="334"/>
        <end position="345"/>
    </location>
</feature>
<evidence type="ECO:0000256" key="1">
    <source>
        <dbReference type="ARBA" id="ARBA00004167"/>
    </source>
</evidence>
<dbReference type="Pfam" id="PF13517">
    <property type="entry name" value="FG-GAP_3"/>
    <property type="match status" value="1"/>
</dbReference>
<evidence type="ECO:0000256" key="4">
    <source>
        <dbReference type="ARBA" id="ARBA00022989"/>
    </source>
</evidence>
<evidence type="ECO:0000256" key="3">
    <source>
        <dbReference type="ARBA" id="ARBA00022729"/>
    </source>
</evidence>
<evidence type="ECO:0000256" key="2">
    <source>
        <dbReference type="ARBA" id="ARBA00022692"/>
    </source>
</evidence>
<feature type="non-terminal residue" evidence="7">
    <location>
        <position position="661"/>
    </location>
</feature>
<sequence length="661" mass="74223">DLDSDGVDDVLAVHVEERINSRAGHIKLISGKTGEIIRSIPTPFNEEVFVPVQIITQFDGTECLLVVTGGQSSSGGLYLIRIHKLMSDFTTIIQLPNSGFMVPAVVTDITGDKIEDIIVASFNSTVYAFDGKTFDIIWIYSFPTSETVSDIVPGHFNNDNTTDFLVKYNSGPGFPVYYYSQTTIISGVDGTTLLDQMIKDSGGPYSLLGGVTISQSFGGDFFLHWQSQCRGKPGARDVYQFVPDSDIVQQARADTCLLRYNTSTVLKLYAIARHIEPPGAVIFSTDDLLLQLNQTELAQLQKQISVSPLKHPKMFKKIENKESESRARKHFSNLEKNTGRSNGDTSIKRTKVVQQQPPAINFIFSDQNEFDHRQYETNKLNRGFVYPNSDVSDKQLDMDQENDGGALEEYENYLNSDPSRKISVRTKYPQNRDVRSKIGMTDDVLMDYGAIPENDIIEKNITYTNESETKKKTLADDTSGIENDQNRPETLWDLELEKETAEAIKDAKGFDFARSIRQSEWNQNILSSISSTGVLVKSLDPNEQSTIDFVFVLNVRESEAYPPLFLPEDLACVEDKLNGFRNYPPDDLIVLEKKVLQQCLTNRIHNIAPAQPKFESQTVLTRISISCKCGNLQPGEICSKFNNIDKQKWTGFMGNNRNGLY</sequence>
<keyword evidence="8" id="KW-1185">Reference proteome</keyword>
<dbReference type="InterPro" id="IPR045232">
    <property type="entry name" value="FAM234"/>
</dbReference>
<protein>
    <submittedName>
        <fullName evidence="7">Uncharacterized protein</fullName>
    </submittedName>
</protein>
<keyword evidence="4" id="KW-1133">Transmembrane helix</keyword>
<dbReference type="AlphaFoldDB" id="A0A9Q0N058"/>
<dbReference type="InterPro" id="IPR013517">
    <property type="entry name" value="FG-GAP"/>
</dbReference>
<keyword evidence="3" id="KW-0732">Signal</keyword>
<gene>
    <name evidence="7" type="ORF">Bhyg_13094</name>
</gene>
<dbReference type="OrthoDB" id="567787at2759"/>
<dbReference type="EMBL" id="WJQU01000003">
    <property type="protein sequence ID" value="KAJ6640344.1"/>
    <property type="molecule type" value="Genomic_DNA"/>
</dbReference>
<feature type="non-terminal residue" evidence="7">
    <location>
        <position position="1"/>
    </location>
</feature>